<accession>A0A5N6T7V4</accession>
<dbReference type="RefSeq" id="XP_031918403.1">
    <property type="nucleotide sequence ID" value="XM_032058741.1"/>
</dbReference>
<keyword evidence="7" id="KW-1185">Reference proteome</keyword>
<organism evidence="6 7">
    <name type="scientific">Aspergillus pseudotamarii</name>
    <dbReference type="NCBI Taxonomy" id="132259"/>
    <lineage>
        <taxon>Eukaryota</taxon>
        <taxon>Fungi</taxon>
        <taxon>Dikarya</taxon>
        <taxon>Ascomycota</taxon>
        <taxon>Pezizomycotina</taxon>
        <taxon>Eurotiomycetes</taxon>
        <taxon>Eurotiomycetidae</taxon>
        <taxon>Eurotiales</taxon>
        <taxon>Aspergillaceae</taxon>
        <taxon>Aspergillus</taxon>
        <taxon>Aspergillus subgen. Circumdati</taxon>
    </lineage>
</organism>
<dbReference type="GO" id="GO:0015087">
    <property type="term" value="F:cobalt ion transmembrane transporter activity"/>
    <property type="evidence" value="ECO:0007669"/>
    <property type="project" value="TreeGrafter"/>
</dbReference>
<dbReference type="EMBL" id="ML743555">
    <property type="protein sequence ID" value="KAE8142340.1"/>
    <property type="molecule type" value="Genomic_DNA"/>
</dbReference>
<dbReference type="OrthoDB" id="5207033at2759"/>
<keyword evidence="4 5" id="KW-0472">Membrane</keyword>
<gene>
    <name evidence="6" type="ORF">BDV38DRAFT_278507</name>
</gene>
<evidence type="ECO:0000256" key="5">
    <source>
        <dbReference type="SAM" id="Phobius"/>
    </source>
</evidence>
<dbReference type="PANTHER" id="PTHR46494:SF1">
    <property type="entry name" value="CORA FAMILY METAL ION TRANSPORTER (EUROFUNG)"/>
    <property type="match status" value="1"/>
</dbReference>
<evidence type="ECO:0008006" key="8">
    <source>
        <dbReference type="Google" id="ProtNLM"/>
    </source>
</evidence>
<keyword evidence="3 5" id="KW-1133">Transmembrane helix</keyword>
<evidence type="ECO:0000256" key="1">
    <source>
        <dbReference type="ARBA" id="ARBA00004651"/>
    </source>
</evidence>
<comment type="subcellular location">
    <subcellularLocation>
        <location evidence="1">Cell membrane</location>
        <topology evidence="1">Multi-pass membrane protein</topology>
    </subcellularLocation>
</comment>
<evidence type="ECO:0000313" key="7">
    <source>
        <dbReference type="Proteomes" id="UP000325672"/>
    </source>
</evidence>
<dbReference type="AlphaFoldDB" id="A0A5N6T7V4"/>
<dbReference type="Gene3D" id="1.20.58.340">
    <property type="entry name" value="Magnesium transport protein CorA, transmembrane region"/>
    <property type="match status" value="1"/>
</dbReference>
<dbReference type="GO" id="GO:0005886">
    <property type="term" value="C:plasma membrane"/>
    <property type="evidence" value="ECO:0007669"/>
    <property type="project" value="UniProtKB-SubCell"/>
</dbReference>
<dbReference type="InterPro" id="IPR002523">
    <property type="entry name" value="MgTranspt_CorA/ZnTranspt_ZntB"/>
</dbReference>
<dbReference type="Pfam" id="PF01544">
    <property type="entry name" value="CorA"/>
    <property type="match status" value="1"/>
</dbReference>
<dbReference type="GO" id="GO:0015095">
    <property type="term" value="F:magnesium ion transmembrane transporter activity"/>
    <property type="evidence" value="ECO:0007669"/>
    <property type="project" value="TreeGrafter"/>
</dbReference>
<feature type="transmembrane region" description="Helical" evidence="5">
    <location>
        <begin position="335"/>
        <end position="356"/>
    </location>
</feature>
<dbReference type="GO" id="GO:0050897">
    <property type="term" value="F:cobalt ion binding"/>
    <property type="evidence" value="ECO:0007669"/>
    <property type="project" value="TreeGrafter"/>
</dbReference>
<dbReference type="SUPFAM" id="SSF144083">
    <property type="entry name" value="Magnesium transport protein CorA, transmembrane region"/>
    <property type="match status" value="1"/>
</dbReference>
<evidence type="ECO:0000256" key="3">
    <source>
        <dbReference type="ARBA" id="ARBA00022989"/>
    </source>
</evidence>
<feature type="transmembrane region" description="Helical" evidence="5">
    <location>
        <begin position="376"/>
        <end position="396"/>
    </location>
</feature>
<dbReference type="GeneID" id="43642951"/>
<evidence type="ECO:0000313" key="6">
    <source>
        <dbReference type="EMBL" id="KAE8142340.1"/>
    </source>
</evidence>
<keyword evidence="2 5" id="KW-0812">Transmembrane</keyword>
<dbReference type="Proteomes" id="UP000325672">
    <property type="component" value="Unassembled WGS sequence"/>
</dbReference>
<name>A0A5N6T7V4_ASPPS</name>
<dbReference type="GO" id="GO:0000287">
    <property type="term" value="F:magnesium ion binding"/>
    <property type="evidence" value="ECO:0007669"/>
    <property type="project" value="TreeGrafter"/>
</dbReference>
<reference evidence="6 7" key="1">
    <citation type="submission" date="2019-04" db="EMBL/GenBank/DDBJ databases">
        <title>Friends and foes A comparative genomics study of 23 Aspergillus species from section Flavi.</title>
        <authorList>
            <consortium name="DOE Joint Genome Institute"/>
            <person name="Kjaerbolling I."/>
            <person name="Vesth T."/>
            <person name="Frisvad J.C."/>
            <person name="Nybo J.L."/>
            <person name="Theobald S."/>
            <person name="Kildgaard S."/>
            <person name="Isbrandt T."/>
            <person name="Kuo A."/>
            <person name="Sato A."/>
            <person name="Lyhne E.K."/>
            <person name="Kogle M.E."/>
            <person name="Wiebenga A."/>
            <person name="Kun R.S."/>
            <person name="Lubbers R.J."/>
            <person name="Makela M.R."/>
            <person name="Barry K."/>
            <person name="Chovatia M."/>
            <person name="Clum A."/>
            <person name="Daum C."/>
            <person name="Haridas S."/>
            <person name="He G."/>
            <person name="LaButti K."/>
            <person name="Lipzen A."/>
            <person name="Mondo S."/>
            <person name="Riley R."/>
            <person name="Salamov A."/>
            <person name="Simmons B.A."/>
            <person name="Magnuson J.K."/>
            <person name="Henrissat B."/>
            <person name="Mortensen U.H."/>
            <person name="Larsen T.O."/>
            <person name="Devries R.P."/>
            <person name="Grigoriev I.V."/>
            <person name="Machida M."/>
            <person name="Baker S.E."/>
            <person name="Andersen M.R."/>
        </authorList>
    </citation>
    <scope>NUCLEOTIDE SEQUENCE [LARGE SCALE GENOMIC DNA]</scope>
    <source>
        <strain evidence="6 7">CBS 117625</strain>
    </source>
</reference>
<evidence type="ECO:0000256" key="2">
    <source>
        <dbReference type="ARBA" id="ARBA00022692"/>
    </source>
</evidence>
<protein>
    <recommendedName>
        <fullName evidence="8">Cora-like Mg2+ transporter protein-domain-containing protein</fullName>
    </recommendedName>
</protein>
<proteinExistence type="predicted"/>
<evidence type="ECO:0000256" key="4">
    <source>
        <dbReference type="ARBA" id="ARBA00023136"/>
    </source>
</evidence>
<dbReference type="InterPro" id="IPR045863">
    <property type="entry name" value="CorA_TM1_TM2"/>
</dbReference>
<sequence>MSQNEDLSFKPLDDWTFTNERDLDRGVVEVLEAHESAGKYHNRMSTLDRELDTGNNIPHGILFTTTKALETWTTRQHRNYFPSAFWPVVAKNLNGTFGCEYHRDEKGKILVHDSWSCFKVKRIWKMPSSFMVYDHWTQLAVFVRHNFSASTQLVMFINCPDQIKSPLRASMSSVKTSDPYSWHAAFARETMNVYDQAIWDLRGVVWEVEAYQKQLGSFQPQFTLLHDMARHISHNKEILDVAADTVESIMYEQSVLDEQHPRLADRVPWHAKDVHQQLYLTAKGIRATKLRCISLSERLQNEINLAFNIVSQRNNEASVQMAKSALVDNTMMKTVAIVSLVYLPGTFVSGIFGMNFFNFDTNESGTMMWSLSDNFWLYWLVTIPLTLTTMAVWLLWFNRDVITRIICGRTSGSPGVERASVLDQRTGHESS</sequence>
<dbReference type="PANTHER" id="PTHR46494">
    <property type="entry name" value="CORA FAMILY METAL ION TRANSPORTER (EUROFUNG)"/>
    <property type="match status" value="1"/>
</dbReference>